<feature type="region of interest" description="Disordered" evidence="9">
    <location>
        <begin position="404"/>
        <end position="497"/>
    </location>
</feature>
<dbReference type="PROSITE" id="PS50507">
    <property type="entry name" value="RDRP_SSRNA_POS"/>
    <property type="match status" value="1"/>
</dbReference>
<dbReference type="Pfam" id="PF00680">
    <property type="entry name" value="RdRP_1"/>
    <property type="match status" value="1"/>
</dbReference>
<feature type="compositionally biased region" description="Acidic residues" evidence="9">
    <location>
        <begin position="405"/>
        <end position="419"/>
    </location>
</feature>
<dbReference type="EMBL" id="U58771">
    <property type="protein sequence ID" value="AAB02823.1"/>
    <property type="molecule type" value="mRNA"/>
</dbReference>
<keyword evidence="12" id="KW-1185">Reference proteome</keyword>
<proteinExistence type="evidence at transcript level"/>
<feature type="domain" description="RdRp catalytic" evidence="10">
    <location>
        <begin position="142"/>
        <end position="270"/>
    </location>
</feature>
<dbReference type="InterPro" id="IPR007094">
    <property type="entry name" value="RNA-dir_pol_PSvirus"/>
</dbReference>
<feature type="compositionally biased region" description="Basic and acidic residues" evidence="9">
    <location>
        <begin position="702"/>
        <end position="727"/>
    </location>
</feature>
<dbReference type="Pfam" id="PF00767">
    <property type="entry name" value="Poty_coat"/>
    <property type="match status" value="1"/>
</dbReference>
<dbReference type="InterPro" id="IPR001205">
    <property type="entry name" value="RNA-dir_pol_C"/>
</dbReference>
<dbReference type="CDD" id="cd23175">
    <property type="entry name" value="ps-ssRNAv_Potyviridae_RdRp"/>
    <property type="match status" value="1"/>
</dbReference>
<evidence type="ECO:0000256" key="7">
    <source>
        <dbReference type="ARBA" id="ARBA00022844"/>
    </source>
</evidence>
<keyword evidence="4" id="KW-0808">Transferase</keyword>
<sequence length="727" mass="82579">RAGMTQTRIRTTMEVLEDIQWGKAAGPLYAMKKRDLCKNLTEEELVALGAHCRSELNKGKNAGLWNGSLKAELRPKEKVDLNKTRVFTPAPITTPHCAKYFVDDFNKQFYKSHLKATSPLLALISSQNGWSKVYNKLNKDRLLHGSGDGSRFDSSIDPYLFDMIYTIRCHFMHEDDKRESERAMSNMFREFVFYSNSHDQWNILVKQVGNNSGQPSTVVDNTLVLMISFYYAYAVKTRDYTFDKIDERFVFVCNGDDNKFAVSPEFVKEFGGSFTDEIAQLGLHYEFDELTTDITANPYMSLTMIDIGGRIGFQLNPERILGIVQWIKKGGIVHAAQAAFAAMIESFNDPDLFCVMHSYLVWLLVTYRSELVYAMHNDLVSVVYMDPCQVFALHYNDSEDVREWFDEDDESSDDEDEEPTQVLQMDAETLAKDGEAKKEKDEKEREKAEQRRVEVEKARAEKAQVSDGAKEPQPEIKGNEDVEQPASDPEEKEEEVKWVMPSINPNRGSNAIPTVNGKKLWKRGILKHIPKQQYDASTTKATSAQLAAWVEAVKKDLKIRNDDAWSIVLTAWCIWCANNGTSSEVDTNQDMESDSLGKVQTVRIDSFVEPAIENGGLRKIMRLLFRYHSGNLGQRGKNDSLWNQAGFTEKAMTTLPFDFVEVTKTTPKTVKEQLAQAKIAAIGHGTRRAMVTDGSVHGNKTSYERHVDTDNDESEHGKDIDYRPHLS</sequence>
<dbReference type="GO" id="GO:0039694">
    <property type="term" value="P:viral RNA genome replication"/>
    <property type="evidence" value="ECO:0007669"/>
    <property type="project" value="InterPro"/>
</dbReference>
<dbReference type="Proteomes" id="UP000232704">
    <property type="component" value="Segment"/>
</dbReference>
<keyword evidence="8" id="KW-0693">Viral RNA replication</keyword>
<keyword evidence="5" id="KW-0548">Nucleotidyltransferase</keyword>
<evidence type="ECO:0000256" key="9">
    <source>
        <dbReference type="SAM" id="MobiDB-lite"/>
    </source>
</evidence>
<organism evidence="11 12">
    <name type="scientific">Maclura mosaic virus</name>
    <dbReference type="NCBI Taxonomy" id="48201"/>
    <lineage>
        <taxon>Viruses</taxon>
        <taxon>Riboviria</taxon>
        <taxon>Orthornavirae</taxon>
        <taxon>Pisuviricota</taxon>
        <taxon>Stelpaviricetes</taxon>
        <taxon>Patatavirales</taxon>
        <taxon>Potyviridae</taxon>
        <taxon>Macluravirus</taxon>
        <taxon>Macluravirus maclurae</taxon>
    </lineage>
</organism>
<evidence type="ECO:0000256" key="8">
    <source>
        <dbReference type="ARBA" id="ARBA00022953"/>
    </source>
</evidence>
<dbReference type="GO" id="GO:0019028">
    <property type="term" value="C:viral capsid"/>
    <property type="evidence" value="ECO:0007669"/>
    <property type="project" value="UniProtKB-KW"/>
</dbReference>
<dbReference type="KEGG" id="vg:40525253"/>
<dbReference type="GO" id="GO:0003968">
    <property type="term" value="F:RNA-directed RNA polymerase activity"/>
    <property type="evidence" value="ECO:0007669"/>
    <property type="project" value="UniProtKB-KW"/>
</dbReference>
<evidence type="ECO:0000256" key="2">
    <source>
        <dbReference type="ARBA" id="ARBA00022484"/>
    </source>
</evidence>
<evidence type="ECO:0000256" key="4">
    <source>
        <dbReference type="ARBA" id="ARBA00022679"/>
    </source>
</evidence>
<feature type="region of interest" description="Disordered" evidence="9">
    <location>
        <begin position="692"/>
        <end position="727"/>
    </location>
</feature>
<keyword evidence="7" id="KW-0946">Virion</keyword>
<dbReference type="Gene3D" id="3.30.70.270">
    <property type="match status" value="1"/>
</dbReference>
<dbReference type="InterPro" id="IPR043128">
    <property type="entry name" value="Rev_trsase/Diguanyl_cyclase"/>
</dbReference>
<evidence type="ECO:0000256" key="5">
    <source>
        <dbReference type="ARBA" id="ARBA00022695"/>
    </source>
</evidence>
<dbReference type="GeneID" id="40525253"/>
<reference evidence="11 12" key="1">
    <citation type="journal article" date="1997" name="J. Gen. Virol.">
        <title>3'-Terminal sequences of the RNA genomes of narcissus latent and Maclura mosaic viruses suggest that they represent a new genus of the Potyviridae.</title>
        <authorList>
            <person name="Badge J."/>
            <person name="Robinson D.J."/>
            <person name="Brunt A.A."/>
            <person name="Foster G.D."/>
        </authorList>
    </citation>
    <scope>NUCLEOTIDE SEQUENCE [LARGE SCALE GENOMIC DNA]</scope>
</reference>
<keyword evidence="6" id="KW-0547">Nucleotide-binding</keyword>
<evidence type="ECO:0000256" key="1">
    <source>
        <dbReference type="ARBA" id="ARBA00004328"/>
    </source>
</evidence>
<dbReference type="SUPFAM" id="SSF56672">
    <property type="entry name" value="DNA/RNA polymerases"/>
    <property type="match status" value="1"/>
</dbReference>
<dbReference type="RefSeq" id="YP_009665117.1">
    <property type="nucleotide sequence ID" value="NC_043133.1"/>
</dbReference>
<dbReference type="InterPro" id="IPR043502">
    <property type="entry name" value="DNA/RNA_pol_sf"/>
</dbReference>
<feature type="compositionally biased region" description="Basic and acidic residues" evidence="9">
    <location>
        <begin position="429"/>
        <end position="480"/>
    </location>
</feature>
<evidence type="ECO:0000256" key="3">
    <source>
        <dbReference type="ARBA" id="ARBA00022561"/>
    </source>
</evidence>
<evidence type="ECO:0000259" key="10">
    <source>
        <dbReference type="PROSITE" id="PS50507"/>
    </source>
</evidence>
<feature type="non-terminal residue" evidence="11">
    <location>
        <position position="1"/>
    </location>
</feature>
<dbReference type="GO" id="GO:0000166">
    <property type="term" value="F:nucleotide binding"/>
    <property type="evidence" value="ECO:0007669"/>
    <property type="project" value="UniProtKB-KW"/>
</dbReference>
<protein>
    <submittedName>
        <fullName evidence="11">Polyprotein</fullName>
    </submittedName>
</protein>
<name>Q83387_9POTY</name>
<evidence type="ECO:0000313" key="12">
    <source>
        <dbReference type="Proteomes" id="UP000232704"/>
    </source>
</evidence>
<accession>Q83387</accession>
<dbReference type="InterPro" id="IPR001592">
    <property type="entry name" value="Poty_coat"/>
</dbReference>
<comment type="subcellular location">
    <subcellularLocation>
        <location evidence="1">Virion</location>
    </subcellularLocation>
</comment>
<evidence type="ECO:0000256" key="6">
    <source>
        <dbReference type="ARBA" id="ARBA00022741"/>
    </source>
</evidence>
<dbReference type="GO" id="GO:0006351">
    <property type="term" value="P:DNA-templated transcription"/>
    <property type="evidence" value="ECO:0007669"/>
    <property type="project" value="InterPro"/>
</dbReference>
<keyword evidence="3" id="KW-0167">Capsid protein</keyword>
<evidence type="ECO:0000313" key="11">
    <source>
        <dbReference type="EMBL" id="AAB02823.1"/>
    </source>
</evidence>
<keyword evidence="2" id="KW-0696">RNA-directed RNA polymerase</keyword>
<dbReference type="GO" id="GO:0003723">
    <property type="term" value="F:RNA binding"/>
    <property type="evidence" value="ECO:0007669"/>
    <property type="project" value="InterPro"/>
</dbReference>